<feature type="transmembrane region" description="Helical" evidence="2">
    <location>
        <begin position="175"/>
        <end position="199"/>
    </location>
</feature>
<feature type="transmembrane region" description="Helical" evidence="2">
    <location>
        <begin position="139"/>
        <end position="163"/>
    </location>
</feature>
<accession>A0A843VBV1</accession>
<feature type="region of interest" description="Disordered" evidence="1">
    <location>
        <begin position="1"/>
        <end position="58"/>
    </location>
</feature>
<evidence type="ECO:0000256" key="2">
    <source>
        <dbReference type="SAM" id="Phobius"/>
    </source>
</evidence>
<keyword evidence="2" id="KW-0812">Transmembrane</keyword>
<dbReference type="AlphaFoldDB" id="A0A843VBV1"/>
<evidence type="ECO:0000313" key="4">
    <source>
        <dbReference type="Proteomes" id="UP000652761"/>
    </source>
</evidence>
<dbReference type="Proteomes" id="UP000652761">
    <property type="component" value="Unassembled WGS sequence"/>
</dbReference>
<organism evidence="3 4">
    <name type="scientific">Colocasia esculenta</name>
    <name type="common">Wild taro</name>
    <name type="synonym">Arum esculentum</name>
    <dbReference type="NCBI Taxonomy" id="4460"/>
    <lineage>
        <taxon>Eukaryota</taxon>
        <taxon>Viridiplantae</taxon>
        <taxon>Streptophyta</taxon>
        <taxon>Embryophyta</taxon>
        <taxon>Tracheophyta</taxon>
        <taxon>Spermatophyta</taxon>
        <taxon>Magnoliopsida</taxon>
        <taxon>Liliopsida</taxon>
        <taxon>Araceae</taxon>
        <taxon>Aroideae</taxon>
        <taxon>Colocasieae</taxon>
        <taxon>Colocasia</taxon>
    </lineage>
</organism>
<name>A0A843VBV1_COLES</name>
<feature type="transmembrane region" description="Helical" evidence="2">
    <location>
        <begin position="108"/>
        <end position="127"/>
    </location>
</feature>
<sequence>MENEEQLAEQQNDDGFPINPHGPPNQLIEDIRQLQLAEQQHLDHGTPLNPHGPPLKFSQQMEDLGELQLAEQEHDDKPPINPHGRTPARNAQHGNAEQREFMKFCTDFSMWAGALAFGAIMAILSGVLGNQPRPDAKKLLDCCTAANLVAFIFSVFLLLISSIASEAPAELRRPVAQVTLSLVVVFLIMSLTLATVFLMK</sequence>
<protein>
    <recommendedName>
        <fullName evidence="5">PGG domain-containing protein</fullName>
    </recommendedName>
</protein>
<evidence type="ECO:0000256" key="1">
    <source>
        <dbReference type="SAM" id="MobiDB-lite"/>
    </source>
</evidence>
<feature type="region of interest" description="Disordered" evidence="1">
    <location>
        <begin position="74"/>
        <end position="94"/>
    </location>
</feature>
<gene>
    <name evidence="3" type="ORF">Taro_026049</name>
</gene>
<comment type="caution">
    <text evidence="3">The sequence shown here is derived from an EMBL/GenBank/DDBJ whole genome shotgun (WGS) entry which is preliminary data.</text>
</comment>
<keyword evidence="4" id="KW-1185">Reference proteome</keyword>
<reference evidence="3" key="1">
    <citation type="submission" date="2017-07" db="EMBL/GenBank/DDBJ databases">
        <title>Taro Niue Genome Assembly and Annotation.</title>
        <authorList>
            <person name="Atibalentja N."/>
            <person name="Keating K."/>
            <person name="Fields C.J."/>
        </authorList>
    </citation>
    <scope>NUCLEOTIDE SEQUENCE</scope>
    <source>
        <strain evidence="3">Niue_2</strain>
        <tissue evidence="3">Leaf</tissue>
    </source>
</reference>
<proteinExistence type="predicted"/>
<evidence type="ECO:0008006" key="5">
    <source>
        <dbReference type="Google" id="ProtNLM"/>
    </source>
</evidence>
<keyword evidence="2" id="KW-1133">Transmembrane helix</keyword>
<evidence type="ECO:0000313" key="3">
    <source>
        <dbReference type="EMBL" id="MQL93405.1"/>
    </source>
</evidence>
<keyword evidence="2" id="KW-0472">Membrane</keyword>
<dbReference type="EMBL" id="NMUH01001559">
    <property type="protein sequence ID" value="MQL93405.1"/>
    <property type="molecule type" value="Genomic_DNA"/>
</dbReference>